<name>A0AB35JTE6_PSESY</name>
<sequence length="179" mass="20250">MRDSDIVLTDEEQALFLSIKFNWQNHDELRCSIEPMQLLAASLFERSAIPEIRIAYFTDPNFNPGERGKSREEIFEGNGISGDEILRHPHFLKHLEYFLCGPKLPSVAIDTFKKEALSSGYLTGGDINDLTPFARSCVRSNRLDPHVAADEFFKLAIECGAGPSYADTIRKSVRTIKQR</sequence>
<evidence type="ECO:0000313" key="1">
    <source>
        <dbReference type="EMBL" id="MDC3738139.1"/>
    </source>
</evidence>
<dbReference type="AlphaFoldDB" id="A0AB35JTE6"/>
<protein>
    <submittedName>
        <fullName evidence="1">Uncharacterized protein</fullName>
    </submittedName>
</protein>
<dbReference type="EMBL" id="JAGSOW010000012">
    <property type="protein sequence ID" value="MDC3738139.1"/>
    <property type="molecule type" value="Genomic_DNA"/>
</dbReference>
<dbReference type="RefSeq" id="WP_065087884.1">
    <property type="nucleotide sequence ID" value="NZ_JAGSOW010000012.1"/>
</dbReference>
<dbReference type="Proteomes" id="UP001220207">
    <property type="component" value="Unassembled WGS sequence"/>
</dbReference>
<proteinExistence type="predicted"/>
<comment type="caution">
    <text evidence="1">The sequence shown here is derived from an EMBL/GenBank/DDBJ whole genome shotgun (WGS) entry which is preliminary data.</text>
</comment>
<reference evidence="1" key="1">
    <citation type="submission" date="2021-04" db="EMBL/GenBank/DDBJ databases">
        <title>Genome Sequence and Comparative Genome Analysis of Pseudomonas syringae pv. syringae strains EC33 and LMG5496 isolated from Citrus plants from Tunisia and Greece.</title>
        <authorList>
            <person name="Abdellatif E."/>
            <person name="Baeyen S."/>
        </authorList>
    </citation>
    <scope>NUCLEOTIDE SEQUENCE</scope>
    <source>
        <strain evidence="1">LMG 5496</strain>
    </source>
</reference>
<accession>A0AB35JTE6</accession>
<organism evidence="1 2">
    <name type="scientific">Pseudomonas syringae pv. syringae</name>
    <dbReference type="NCBI Taxonomy" id="321"/>
    <lineage>
        <taxon>Bacteria</taxon>
        <taxon>Pseudomonadati</taxon>
        <taxon>Pseudomonadota</taxon>
        <taxon>Gammaproteobacteria</taxon>
        <taxon>Pseudomonadales</taxon>
        <taxon>Pseudomonadaceae</taxon>
        <taxon>Pseudomonas</taxon>
        <taxon>Pseudomonas syringae</taxon>
    </lineage>
</organism>
<evidence type="ECO:0000313" key="2">
    <source>
        <dbReference type="Proteomes" id="UP001220207"/>
    </source>
</evidence>
<gene>
    <name evidence="1" type="ORF">KDL27_20330</name>
</gene>